<dbReference type="InterPro" id="IPR011856">
    <property type="entry name" value="tRNA_endonuc-like_dom_sf"/>
</dbReference>
<reference evidence="6" key="1">
    <citation type="journal article" date="2019" name="Int. J. Syst. Evol. Microbiol.">
        <title>The Global Catalogue of Microorganisms (GCM) 10K type strain sequencing project: providing services to taxonomists for standard genome sequencing and annotation.</title>
        <authorList>
            <consortium name="The Broad Institute Genomics Platform"/>
            <consortium name="The Broad Institute Genome Sequencing Center for Infectious Disease"/>
            <person name="Wu L."/>
            <person name="Ma J."/>
        </authorList>
    </citation>
    <scope>NUCLEOTIDE SEQUENCE [LARGE SCALE GENOMIC DNA]</scope>
    <source>
        <strain evidence="6">KCTC 42282</strain>
    </source>
</reference>
<gene>
    <name evidence="5" type="ORF">ACFONL_13590</name>
</gene>
<evidence type="ECO:0000256" key="1">
    <source>
        <dbReference type="ARBA" id="ARBA00001946"/>
    </source>
</evidence>
<dbReference type="InterPro" id="IPR014883">
    <property type="entry name" value="VRR_NUC"/>
</dbReference>
<comment type="cofactor">
    <cofactor evidence="1">
        <name>Mg(2+)</name>
        <dbReference type="ChEBI" id="CHEBI:18420"/>
    </cofactor>
</comment>
<keyword evidence="6" id="KW-1185">Reference proteome</keyword>
<feature type="domain" description="VRR-NUC" evidence="4">
    <location>
        <begin position="1"/>
        <end position="102"/>
    </location>
</feature>
<dbReference type="Proteomes" id="UP001595704">
    <property type="component" value="Unassembled WGS sequence"/>
</dbReference>
<dbReference type="Pfam" id="PF08774">
    <property type="entry name" value="VRR_NUC"/>
    <property type="match status" value="1"/>
</dbReference>
<comment type="caution">
    <text evidence="5">The sequence shown here is derived from an EMBL/GenBank/DDBJ whole genome shotgun (WGS) entry which is preliminary data.</text>
</comment>
<protein>
    <submittedName>
        <fullName evidence="5">VRR-NUC domain-containing protein</fullName>
    </submittedName>
</protein>
<proteinExistence type="predicted"/>
<dbReference type="Gene3D" id="3.40.1350.10">
    <property type="match status" value="1"/>
</dbReference>
<evidence type="ECO:0000256" key="3">
    <source>
        <dbReference type="ARBA" id="ARBA00022801"/>
    </source>
</evidence>
<accession>A0ABV7UI26</accession>
<evidence type="ECO:0000313" key="5">
    <source>
        <dbReference type="EMBL" id="MFC3638389.1"/>
    </source>
</evidence>
<dbReference type="RefSeq" id="WP_376853150.1">
    <property type="nucleotide sequence ID" value="NZ_JBHRYC010000071.1"/>
</dbReference>
<evidence type="ECO:0000313" key="6">
    <source>
        <dbReference type="Proteomes" id="UP001595704"/>
    </source>
</evidence>
<sequence>MKIQRELPIQKAIMRYLDLALPASYRAFHPANGGARSARTAAMMKALGVKAGVADIVILRPGASAAMIEVKAGKGSLSPAQKEWCGWAEQHGHPYAVCRSVDDVQVALRLWGVPLRAEVSA</sequence>
<keyword evidence="2" id="KW-0540">Nuclease</keyword>
<dbReference type="EMBL" id="JBHRYC010000071">
    <property type="protein sequence ID" value="MFC3638389.1"/>
    <property type="molecule type" value="Genomic_DNA"/>
</dbReference>
<dbReference type="SMART" id="SM00990">
    <property type="entry name" value="VRR_NUC"/>
    <property type="match status" value="1"/>
</dbReference>
<evidence type="ECO:0000256" key="2">
    <source>
        <dbReference type="ARBA" id="ARBA00022722"/>
    </source>
</evidence>
<keyword evidence="3" id="KW-0378">Hydrolase</keyword>
<name>A0ABV7UI26_9HYPH</name>
<evidence type="ECO:0000259" key="4">
    <source>
        <dbReference type="SMART" id="SM00990"/>
    </source>
</evidence>
<organism evidence="5 6">
    <name type="scientific">Camelimonas fluminis</name>
    <dbReference type="NCBI Taxonomy" id="1576911"/>
    <lineage>
        <taxon>Bacteria</taxon>
        <taxon>Pseudomonadati</taxon>
        <taxon>Pseudomonadota</taxon>
        <taxon>Alphaproteobacteria</taxon>
        <taxon>Hyphomicrobiales</taxon>
        <taxon>Chelatococcaceae</taxon>
        <taxon>Camelimonas</taxon>
    </lineage>
</organism>